<evidence type="ECO:0000256" key="2">
    <source>
        <dbReference type="ARBA" id="ARBA00007524"/>
    </source>
</evidence>
<evidence type="ECO:0000256" key="4">
    <source>
        <dbReference type="ARBA" id="ARBA00022989"/>
    </source>
</evidence>
<feature type="transmembrane region" description="Helical" evidence="6">
    <location>
        <begin position="12"/>
        <end position="29"/>
    </location>
</feature>
<dbReference type="InterPro" id="IPR038330">
    <property type="entry name" value="TspO/MBR-related_sf"/>
</dbReference>
<dbReference type="InterPro" id="IPR004307">
    <property type="entry name" value="TspO_MBR"/>
</dbReference>
<comment type="subcellular location">
    <subcellularLocation>
        <location evidence="1">Membrane</location>
        <topology evidence="1">Multi-pass membrane protein</topology>
    </subcellularLocation>
</comment>
<keyword evidence="3 6" id="KW-0812">Transmembrane</keyword>
<evidence type="ECO:0000313" key="7">
    <source>
        <dbReference type="EMBL" id="MVB10617.1"/>
    </source>
</evidence>
<sequence>MIISWKKLKVHLISILFAVGVGALAGFLTRNGMTAFEALKKPSLTPPSAVFPIVWTVLYVLMGISSAMIYQSDSPGRRNALIFYAAQLVVNFFWTIFFFSLRAYWFSFFWLLLLLGLIIGMVVTFWKINKSAALLQLPYLLWVVFAGYLNLMIALLNRT</sequence>
<dbReference type="GO" id="GO:0016020">
    <property type="term" value="C:membrane"/>
    <property type="evidence" value="ECO:0007669"/>
    <property type="project" value="UniProtKB-SubCell"/>
</dbReference>
<keyword evidence="5 6" id="KW-0472">Membrane</keyword>
<proteinExistence type="inferred from homology"/>
<evidence type="ECO:0000313" key="8">
    <source>
        <dbReference type="Proteomes" id="UP000469440"/>
    </source>
</evidence>
<dbReference type="EMBL" id="VWXL01000046">
    <property type="protein sequence ID" value="MVB10617.1"/>
    <property type="molecule type" value="Genomic_DNA"/>
</dbReference>
<evidence type="ECO:0000256" key="3">
    <source>
        <dbReference type="ARBA" id="ARBA00022692"/>
    </source>
</evidence>
<accession>A0A6N8HYQ9</accession>
<gene>
    <name evidence="7" type="primary">crtK-2</name>
    <name evidence="7" type="ORF">CAFE_13120</name>
</gene>
<name>A0A6N8HYQ9_9FIRM</name>
<evidence type="ECO:0000256" key="1">
    <source>
        <dbReference type="ARBA" id="ARBA00004141"/>
    </source>
</evidence>
<dbReference type="CDD" id="cd15904">
    <property type="entry name" value="TSPO_MBR"/>
    <property type="match status" value="1"/>
</dbReference>
<feature type="transmembrane region" description="Helical" evidence="6">
    <location>
        <begin position="137"/>
        <end position="156"/>
    </location>
</feature>
<keyword evidence="4 6" id="KW-1133">Transmembrane helix</keyword>
<feature type="transmembrane region" description="Helical" evidence="6">
    <location>
        <begin position="105"/>
        <end position="125"/>
    </location>
</feature>
<dbReference type="PANTHER" id="PTHR10057:SF0">
    <property type="entry name" value="TRANSLOCATOR PROTEIN"/>
    <property type="match status" value="1"/>
</dbReference>
<organism evidence="7 8">
    <name type="scientific">Caproicibacter fermentans</name>
    <dbReference type="NCBI Taxonomy" id="2576756"/>
    <lineage>
        <taxon>Bacteria</taxon>
        <taxon>Bacillati</taxon>
        <taxon>Bacillota</taxon>
        <taxon>Clostridia</taxon>
        <taxon>Eubacteriales</taxon>
        <taxon>Acutalibacteraceae</taxon>
        <taxon>Caproicibacter</taxon>
    </lineage>
</organism>
<reference evidence="7 8" key="1">
    <citation type="submission" date="2019-09" db="EMBL/GenBank/DDBJ databases">
        <title>Genome sequence of Clostridium sp. EA1.</title>
        <authorList>
            <person name="Poehlein A."/>
            <person name="Bengelsdorf F.R."/>
            <person name="Daniel R."/>
        </authorList>
    </citation>
    <scope>NUCLEOTIDE SEQUENCE [LARGE SCALE GENOMIC DNA]</scope>
    <source>
        <strain evidence="7 8">EA1</strain>
    </source>
</reference>
<dbReference type="AlphaFoldDB" id="A0A6N8HYQ9"/>
<feature type="transmembrane region" description="Helical" evidence="6">
    <location>
        <begin position="81"/>
        <end position="99"/>
    </location>
</feature>
<keyword evidence="8" id="KW-1185">Reference proteome</keyword>
<dbReference type="Pfam" id="PF03073">
    <property type="entry name" value="TspO_MBR"/>
    <property type="match status" value="1"/>
</dbReference>
<dbReference type="OrthoDB" id="9795496at2"/>
<dbReference type="FunFam" id="1.20.1260.100:FF:000001">
    <property type="entry name" value="translocator protein 2"/>
    <property type="match status" value="1"/>
</dbReference>
<dbReference type="Gene3D" id="1.20.1260.100">
    <property type="entry name" value="TspO/MBR protein"/>
    <property type="match status" value="1"/>
</dbReference>
<dbReference type="Proteomes" id="UP000469440">
    <property type="component" value="Unassembled WGS sequence"/>
</dbReference>
<evidence type="ECO:0000256" key="6">
    <source>
        <dbReference type="SAM" id="Phobius"/>
    </source>
</evidence>
<protein>
    <submittedName>
        <fullName evidence="7">Tryptophan-rich protein TspO</fullName>
    </submittedName>
</protein>
<evidence type="ECO:0000256" key="5">
    <source>
        <dbReference type="ARBA" id="ARBA00023136"/>
    </source>
</evidence>
<comment type="caution">
    <text evidence="7">The sequence shown here is derived from an EMBL/GenBank/DDBJ whole genome shotgun (WGS) entry which is preliminary data.</text>
</comment>
<dbReference type="PANTHER" id="PTHR10057">
    <property type="entry name" value="PERIPHERAL-TYPE BENZODIAZEPINE RECEPTOR"/>
    <property type="match status" value="1"/>
</dbReference>
<dbReference type="RefSeq" id="WP_066647865.1">
    <property type="nucleotide sequence ID" value="NZ_VWXL01000046.1"/>
</dbReference>
<dbReference type="GO" id="GO:0033013">
    <property type="term" value="P:tetrapyrrole metabolic process"/>
    <property type="evidence" value="ECO:0007669"/>
    <property type="project" value="UniProtKB-ARBA"/>
</dbReference>
<dbReference type="PIRSF" id="PIRSF005859">
    <property type="entry name" value="PBR"/>
    <property type="match status" value="1"/>
</dbReference>
<feature type="transmembrane region" description="Helical" evidence="6">
    <location>
        <begin position="49"/>
        <end position="69"/>
    </location>
</feature>
<comment type="similarity">
    <text evidence="2">Belongs to the TspO/BZRP family.</text>
</comment>